<keyword evidence="1" id="KW-0238">DNA-binding</keyword>
<evidence type="ECO:0000313" key="4">
    <source>
        <dbReference type="Proteomes" id="UP000182229"/>
    </source>
</evidence>
<accession>A0A1L9AZR1</accession>
<dbReference type="SUPFAM" id="SSF47413">
    <property type="entry name" value="lambda repressor-like DNA-binding domains"/>
    <property type="match status" value="1"/>
</dbReference>
<feature type="domain" description="HTH cro/C1-type" evidence="2">
    <location>
        <begin position="22"/>
        <end position="76"/>
    </location>
</feature>
<dbReference type="Proteomes" id="UP000182229">
    <property type="component" value="Unassembled WGS sequence"/>
</dbReference>
<dbReference type="EMBL" id="MPIN01000014">
    <property type="protein sequence ID" value="OJH35507.1"/>
    <property type="molecule type" value="Genomic_DNA"/>
</dbReference>
<dbReference type="AlphaFoldDB" id="A0A1L9AZR1"/>
<dbReference type="RefSeq" id="WP_071903607.1">
    <property type="nucleotide sequence ID" value="NZ_MPIN01000014.1"/>
</dbReference>
<keyword evidence="4" id="KW-1185">Reference proteome</keyword>
<dbReference type="SMART" id="SM00530">
    <property type="entry name" value="HTH_XRE"/>
    <property type="match status" value="1"/>
</dbReference>
<gene>
    <name evidence="3" type="ORF">BON30_38930</name>
</gene>
<evidence type="ECO:0000256" key="1">
    <source>
        <dbReference type="ARBA" id="ARBA00023125"/>
    </source>
</evidence>
<dbReference type="InterPro" id="IPR001387">
    <property type="entry name" value="Cro/C1-type_HTH"/>
</dbReference>
<proteinExistence type="predicted"/>
<dbReference type="PANTHER" id="PTHR46797">
    <property type="entry name" value="HTH-TYPE TRANSCRIPTIONAL REGULATOR"/>
    <property type="match status" value="1"/>
</dbReference>
<dbReference type="CDD" id="cd00093">
    <property type="entry name" value="HTH_XRE"/>
    <property type="match status" value="1"/>
</dbReference>
<dbReference type="InterPro" id="IPR050807">
    <property type="entry name" value="TransReg_Diox_bact_type"/>
</dbReference>
<reference evidence="4" key="1">
    <citation type="submission" date="2016-11" db="EMBL/GenBank/DDBJ databases">
        <authorList>
            <person name="Shukria A."/>
            <person name="Stevens D.C."/>
        </authorList>
    </citation>
    <scope>NUCLEOTIDE SEQUENCE [LARGE SCALE GENOMIC DNA]</scope>
    <source>
        <strain evidence="4">Cbfe23</strain>
    </source>
</reference>
<sequence>MRSSSPLATDTSGALRSLARRIRALRERRGLKQEDFAARCGISVSFASLLERGERSPSYETLVQVAEALGVPLADLFREEDEEAGAHRLVDFVRKHSLSRPEVDRLLAVAEVMFTGRGEPPPPAAPPPECREPGCGKPVLARELCGAHYHRERRARAKASP</sequence>
<evidence type="ECO:0000313" key="3">
    <source>
        <dbReference type="EMBL" id="OJH35507.1"/>
    </source>
</evidence>
<reference evidence="3 4" key="2">
    <citation type="submission" date="2016-12" db="EMBL/GenBank/DDBJ databases">
        <title>Draft Genome Sequence of Cystobacter ferrugineus Strain Cbfe23.</title>
        <authorList>
            <person name="Akbar S."/>
            <person name="Dowd S.E."/>
            <person name="Stevens D.C."/>
        </authorList>
    </citation>
    <scope>NUCLEOTIDE SEQUENCE [LARGE SCALE GENOMIC DNA]</scope>
    <source>
        <strain evidence="3 4">Cbfe23</strain>
    </source>
</reference>
<evidence type="ECO:0000259" key="2">
    <source>
        <dbReference type="PROSITE" id="PS50943"/>
    </source>
</evidence>
<dbReference type="STRING" id="83449.BON30_38930"/>
<dbReference type="OrthoDB" id="9814553at2"/>
<organism evidence="3 4">
    <name type="scientific">Cystobacter ferrugineus</name>
    <dbReference type="NCBI Taxonomy" id="83449"/>
    <lineage>
        <taxon>Bacteria</taxon>
        <taxon>Pseudomonadati</taxon>
        <taxon>Myxococcota</taxon>
        <taxon>Myxococcia</taxon>
        <taxon>Myxococcales</taxon>
        <taxon>Cystobacterineae</taxon>
        <taxon>Archangiaceae</taxon>
        <taxon>Cystobacter</taxon>
    </lineage>
</organism>
<dbReference type="GO" id="GO:0005829">
    <property type="term" value="C:cytosol"/>
    <property type="evidence" value="ECO:0007669"/>
    <property type="project" value="TreeGrafter"/>
</dbReference>
<name>A0A1L9AZR1_9BACT</name>
<dbReference type="GO" id="GO:0003700">
    <property type="term" value="F:DNA-binding transcription factor activity"/>
    <property type="evidence" value="ECO:0007669"/>
    <property type="project" value="TreeGrafter"/>
</dbReference>
<dbReference type="PROSITE" id="PS50943">
    <property type="entry name" value="HTH_CROC1"/>
    <property type="match status" value="1"/>
</dbReference>
<dbReference type="GO" id="GO:0003677">
    <property type="term" value="F:DNA binding"/>
    <property type="evidence" value="ECO:0007669"/>
    <property type="project" value="UniProtKB-KW"/>
</dbReference>
<comment type="caution">
    <text evidence="3">The sequence shown here is derived from an EMBL/GenBank/DDBJ whole genome shotgun (WGS) entry which is preliminary data.</text>
</comment>
<protein>
    <submittedName>
        <fullName evidence="3">Transcriptional regulator</fullName>
    </submittedName>
</protein>
<dbReference type="Pfam" id="PF01381">
    <property type="entry name" value="HTH_3"/>
    <property type="match status" value="1"/>
</dbReference>
<dbReference type="Gene3D" id="1.10.260.40">
    <property type="entry name" value="lambda repressor-like DNA-binding domains"/>
    <property type="match status" value="1"/>
</dbReference>
<dbReference type="InterPro" id="IPR010982">
    <property type="entry name" value="Lambda_DNA-bd_dom_sf"/>
</dbReference>
<dbReference type="PANTHER" id="PTHR46797:SF1">
    <property type="entry name" value="METHYLPHOSPHONATE SYNTHASE"/>
    <property type="match status" value="1"/>
</dbReference>